<feature type="region of interest" description="Disordered" evidence="2">
    <location>
        <begin position="702"/>
        <end position="740"/>
    </location>
</feature>
<protein>
    <submittedName>
        <fullName evidence="4">Ral GTPase-activating protein subunit beta</fullName>
    </submittedName>
</protein>
<evidence type="ECO:0000313" key="4">
    <source>
        <dbReference type="EMBL" id="KZS22074.1"/>
    </source>
</evidence>
<dbReference type="InterPro" id="IPR046859">
    <property type="entry name" value="RGPA/RALGAPB_N"/>
</dbReference>
<dbReference type="InterPro" id="IPR035974">
    <property type="entry name" value="Rap/Ran-GAP_sf"/>
</dbReference>
<dbReference type="STRING" id="35525.A0A162TC89"/>
<keyword evidence="5" id="KW-1185">Reference proteome</keyword>
<dbReference type="GO" id="GO:0051056">
    <property type="term" value="P:regulation of small GTPase mediated signal transduction"/>
    <property type="evidence" value="ECO:0007669"/>
    <property type="project" value="InterPro"/>
</dbReference>
<dbReference type="PANTHER" id="PTHR21344">
    <property type="entry name" value="RAL GTPASE-ACTIVATING PROTEIN SUBUNIT BETA"/>
    <property type="match status" value="1"/>
</dbReference>
<dbReference type="EMBL" id="LRGB01000005">
    <property type="protein sequence ID" value="KZS22074.1"/>
    <property type="molecule type" value="Genomic_DNA"/>
</dbReference>
<dbReference type="Proteomes" id="UP000076858">
    <property type="component" value="Unassembled WGS sequence"/>
</dbReference>
<dbReference type="SUPFAM" id="SSF111347">
    <property type="entry name" value="Rap/Ran-GAP"/>
    <property type="match status" value="1"/>
</dbReference>
<dbReference type="Pfam" id="PF20412">
    <property type="entry name" value="RALGAPB_N"/>
    <property type="match status" value="1"/>
</dbReference>
<dbReference type="InterPro" id="IPR000331">
    <property type="entry name" value="Rap/Ran_GAP_dom"/>
</dbReference>
<evidence type="ECO:0000259" key="3">
    <source>
        <dbReference type="PROSITE" id="PS50085"/>
    </source>
</evidence>
<dbReference type="PANTHER" id="PTHR21344:SF1">
    <property type="entry name" value="RAL GTPASE-ACTIVATING PROTEIN SUBUNIT BETA"/>
    <property type="match status" value="1"/>
</dbReference>
<evidence type="ECO:0000256" key="2">
    <source>
        <dbReference type="SAM" id="MobiDB-lite"/>
    </source>
</evidence>
<accession>A0A162TC89</accession>
<keyword evidence="1" id="KW-0343">GTPase activation</keyword>
<sequence>MNLGVLSRMNSNQKEDKVYQEKMYVDWSSFSFFNQSNHLENRSVLTSLPLSPDALKQIVAFVVQPIAANIGITHPSPHSAKLSTDREVNWCMEVIGYGLTLPLNTATTEHDSIRDCVHVYCEWLSALLPQPKSAVPLPLLKLPNHYSRKIIYQLFQIFIPRPGEAPDLINRQAVLCHRVLRTIQSVVINSLIIDQDTWDSLLLLLLTVNDVLLAPPTVPNDIGDQLCDRVLSVLFEIWLHACAKSFPSPRMWKTLTEMAQSWRHRTSLITQWNRISLALTSRLLAELYGPAFLKYASNDEYMLVPSQLSGEVLAQTWYRLLHCIGNPVQLARPSVISQTHKFLQFTIISSQLSDPSLHPCLFSLPSIFVEAMKGVAGLVDAFLGLRSSVFLHERTERTTPSGSSGRSTLPTDFAGHSLPSNAMSHRARCNSLLHLFGSWLFEAALIDCETQFGVKTSAVESSTSSLHMADRSRASSVSVTSESSLQSNRPRSATVVELPPDTSSGGTAIEGYENGRAEALGALCRIFCSKSTDEEILPQYLARFYLVINNGLKIKEEKFIGEAMASILLHSADLFRVNLDGVFTLIPSVIESLEVILLAKDLKIRPSVNRVDLRRASIHVLLSILAAPLHFHSLPIKELAGSLGERNALPTVFSNIRPRLTQLLLSALQVETDSLNSHLLLGGLASLIQDLAAFEQPEQSTISMAPNTYPTPMQADSASNVMSSTSDTHSCHSTSSNSYPSVSEITFDSHLEHDASYSDRMSCTGPLLTFPLGSFHGVVNATFHLVSSKLLAVWKADLNTSLAALELLAFLAEILAKLRVPDQRESRRVVRVLCEYISVQCSRPPPAHSKDLHSTIVAAFNCCASWLFAHPYLATDSECMNLILQVIELGISGSKSQTGKTGEILQLKHEKQLKPVSLRVRDAAEFLLTSLVEQVGNFPSPTGTDSLSCLLNEEDLLQKSCTPKTDSTKSPISAAQHFRYFAASEGTILLGVLEQSPGRTLDSDPMVTILIRNQFGRQVWASQIRHLPRHKCGVHSYMVNPGRPLPMNDFGPVFAFEPQYFPESVDRVRRCLADKTLPSMETPLMIDDRIAAELDKLGRLVDGSVTLKNSEIQEEIGAKRECQSPPLCNEFQTARLFLSHIGFLSVEGLQENSIRGSSLIGLDASSTHFSEDLDSLDRLGSRSHDTVCVFYVRSGQKDSFDILSNTTLTSSLNPHFVEFLQTLGWSQAQVKSDFEKSIGSDSETNNLQVNFQYLYWADGVSEILFAVPALNSSLTSSVSSPFHQSSTPCQSLENHLTIEERQTSPSKRATKNASLSISEVRMIVVWCESFEDHHHFPIGDLLETILNGRENVGHMKTEELVSDCFVIFIHAQQSGLYRIHLRGPHSKLNFATPLVDGMVVSRRALGSLVRQTTVNAGKRRRLDHDSYQLPHIRRKLKISEIATKYRSEMDVPSFYSSLFYSPDTGT</sequence>
<dbReference type="OrthoDB" id="10009983at2759"/>
<reference evidence="4 5" key="1">
    <citation type="submission" date="2016-03" db="EMBL/GenBank/DDBJ databases">
        <title>EvidentialGene: Evidence-directed Construction of Genes on Genomes.</title>
        <authorList>
            <person name="Gilbert D.G."/>
            <person name="Choi J.-H."/>
            <person name="Mockaitis K."/>
            <person name="Colbourne J."/>
            <person name="Pfrender M."/>
        </authorList>
    </citation>
    <scope>NUCLEOTIDE SEQUENCE [LARGE SCALE GENOMIC DNA]</scope>
    <source>
        <strain evidence="4 5">Xinb3</strain>
        <tissue evidence="4">Complete organism</tissue>
    </source>
</reference>
<feature type="domain" description="Rap-GAP" evidence="3">
    <location>
        <begin position="1173"/>
        <end position="1441"/>
    </location>
</feature>
<comment type="caution">
    <text evidence="4">The sequence shown here is derived from an EMBL/GenBank/DDBJ whole genome shotgun (WGS) entry which is preliminary data.</text>
</comment>
<dbReference type="GO" id="GO:0005096">
    <property type="term" value="F:GTPase activator activity"/>
    <property type="evidence" value="ECO:0007669"/>
    <property type="project" value="UniProtKB-KW"/>
</dbReference>
<gene>
    <name evidence="4" type="ORF">APZ42_010945</name>
</gene>
<name>A0A162TC89_9CRUS</name>
<evidence type="ECO:0000256" key="1">
    <source>
        <dbReference type="ARBA" id="ARBA00022468"/>
    </source>
</evidence>
<feature type="compositionally biased region" description="Low complexity" evidence="2">
    <location>
        <begin position="474"/>
        <end position="487"/>
    </location>
</feature>
<evidence type="ECO:0000313" key="5">
    <source>
        <dbReference type="Proteomes" id="UP000076858"/>
    </source>
</evidence>
<organism evidence="4 5">
    <name type="scientific">Daphnia magna</name>
    <dbReference type="NCBI Taxonomy" id="35525"/>
    <lineage>
        <taxon>Eukaryota</taxon>
        <taxon>Metazoa</taxon>
        <taxon>Ecdysozoa</taxon>
        <taxon>Arthropoda</taxon>
        <taxon>Crustacea</taxon>
        <taxon>Branchiopoda</taxon>
        <taxon>Diplostraca</taxon>
        <taxon>Cladocera</taxon>
        <taxon>Anomopoda</taxon>
        <taxon>Daphniidae</taxon>
        <taxon>Daphnia</taxon>
    </lineage>
</organism>
<dbReference type="Gene3D" id="3.40.50.11210">
    <property type="entry name" value="Rap/Ran-GAP"/>
    <property type="match status" value="1"/>
</dbReference>
<feature type="compositionally biased region" description="Polar residues" evidence="2">
    <location>
        <begin position="702"/>
        <end position="722"/>
    </location>
</feature>
<dbReference type="PROSITE" id="PS50085">
    <property type="entry name" value="RAPGAP"/>
    <property type="match status" value="1"/>
</dbReference>
<proteinExistence type="predicted"/>
<dbReference type="InterPro" id="IPR039930">
    <property type="entry name" value="RALGAPB"/>
</dbReference>
<feature type="compositionally biased region" description="Low complexity" evidence="2">
    <location>
        <begin position="723"/>
        <end position="740"/>
    </location>
</feature>
<feature type="region of interest" description="Disordered" evidence="2">
    <location>
        <begin position="465"/>
        <end position="510"/>
    </location>
</feature>